<gene>
    <name evidence="1" type="ORF">PAXINDRAFT_14907</name>
</gene>
<dbReference type="AlphaFoldDB" id="A0A0C9STS5"/>
<protein>
    <submittedName>
        <fullName evidence="1">Uncharacterized protein</fullName>
    </submittedName>
</protein>
<organism evidence="1 2">
    <name type="scientific">Paxillus involutus ATCC 200175</name>
    <dbReference type="NCBI Taxonomy" id="664439"/>
    <lineage>
        <taxon>Eukaryota</taxon>
        <taxon>Fungi</taxon>
        <taxon>Dikarya</taxon>
        <taxon>Basidiomycota</taxon>
        <taxon>Agaricomycotina</taxon>
        <taxon>Agaricomycetes</taxon>
        <taxon>Agaricomycetidae</taxon>
        <taxon>Boletales</taxon>
        <taxon>Paxilineae</taxon>
        <taxon>Paxillaceae</taxon>
        <taxon>Paxillus</taxon>
    </lineage>
</organism>
<accession>A0A0C9STS5</accession>
<dbReference type="OrthoDB" id="3543113at2759"/>
<name>A0A0C9STS5_PAXIN</name>
<dbReference type="HOGENOM" id="CLU_126686_0_0_1"/>
<reference evidence="1 2" key="1">
    <citation type="submission" date="2014-06" db="EMBL/GenBank/DDBJ databases">
        <authorList>
            <consortium name="DOE Joint Genome Institute"/>
            <person name="Kuo A."/>
            <person name="Kohler A."/>
            <person name="Nagy L.G."/>
            <person name="Floudas D."/>
            <person name="Copeland A."/>
            <person name="Barry K.W."/>
            <person name="Cichocki N."/>
            <person name="Veneault-Fourrey C."/>
            <person name="LaButti K."/>
            <person name="Lindquist E.A."/>
            <person name="Lipzen A."/>
            <person name="Lundell T."/>
            <person name="Morin E."/>
            <person name="Murat C."/>
            <person name="Sun H."/>
            <person name="Tunlid A."/>
            <person name="Henrissat B."/>
            <person name="Grigoriev I.V."/>
            <person name="Hibbett D.S."/>
            <person name="Martin F."/>
            <person name="Nordberg H.P."/>
            <person name="Cantor M.N."/>
            <person name="Hua S.X."/>
        </authorList>
    </citation>
    <scope>NUCLEOTIDE SEQUENCE [LARGE SCALE GENOMIC DNA]</scope>
    <source>
        <strain evidence="1 2">ATCC 200175</strain>
    </source>
</reference>
<dbReference type="EMBL" id="KN819366">
    <property type="protein sequence ID" value="KIJ12289.1"/>
    <property type="molecule type" value="Genomic_DNA"/>
</dbReference>
<keyword evidence="2" id="KW-1185">Reference proteome</keyword>
<proteinExistence type="predicted"/>
<reference evidence="2" key="2">
    <citation type="submission" date="2015-01" db="EMBL/GenBank/DDBJ databases">
        <title>Evolutionary Origins and Diversification of the Mycorrhizal Mutualists.</title>
        <authorList>
            <consortium name="DOE Joint Genome Institute"/>
            <consortium name="Mycorrhizal Genomics Consortium"/>
            <person name="Kohler A."/>
            <person name="Kuo A."/>
            <person name="Nagy L.G."/>
            <person name="Floudas D."/>
            <person name="Copeland A."/>
            <person name="Barry K.W."/>
            <person name="Cichocki N."/>
            <person name="Veneault-Fourrey C."/>
            <person name="LaButti K."/>
            <person name="Lindquist E.A."/>
            <person name="Lipzen A."/>
            <person name="Lundell T."/>
            <person name="Morin E."/>
            <person name="Murat C."/>
            <person name="Riley R."/>
            <person name="Ohm R."/>
            <person name="Sun H."/>
            <person name="Tunlid A."/>
            <person name="Henrissat B."/>
            <person name="Grigoriev I.V."/>
            <person name="Hibbett D.S."/>
            <person name="Martin F."/>
        </authorList>
    </citation>
    <scope>NUCLEOTIDE SEQUENCE [LARGE SCALE GENOMIC DNA]</scope>
    <source>
        <strain evidence="2">ATCC 200175</strain>
    </source>
</reference>
<sequence>MRSILLTTGACSITVDDVRRLLTFDHIHRLELRNTGLVPDDHLLDDMAKAWPMLEKLHITNVGRRIPCKATLSGLVPFSKHCPHIANLQLQLDAREVSVPTNTTDASRDECREWERTVVLTIEQPSKINDSTGVALFLLNLFPRIMLFIPYEYAELQQDFLWRRVVKIIDGTELTLAPTNS</sequence>
<evidence type="ECO:0000313" key="2">
    <source>
        <dbReference type="Proteomes" id="UP000053647"/>
    </source>
</evidence>
<evidence type="ECO:0000313" key="1">
    <source>
        <dbReference type="EMBL" id="KIJ12289.1"/>
    </source>
</evidence>
<dbReference type="Proteomes" id="UP000053647">
    <property type="component" value="Unassembled WGS sequence"/>
</dbReference>